<feature type="transmembrane region" description="Helical" evidence="1">
    <location>
        <begin position="136"/>
        <end position="162"/>
    </location>
</feature>
<evidence type="ECO:0000256" key="1">
    <source>
        <dbReference type="SAM" id="Phobius"/>
    </source>
</evidence>
<dbReference type="EMBL" id="JAOPGA020001197">
    <property type="protein sequence ID" value="KAL0486046.1"/>
    <property type="molecule type" value="Genomic_DNA"/>
</dbReference>
<evidence type="ECO:0000313" key="2">
    <source>
        <dbReference type="EMBL" id="KAL0486046.1"/>
    </source>
</evidence>
<name>A0AAW2ZA94_9EUKA</name>
<keyword evidence="1" id="KW-1133">Transmembrane helix</keyword>
<gene>
    <name evidence="2" type="ORF">AKO1_012221</name>
</gene>
<feature type="transmembrane region" description="Helical" evidence="1">
    <location>
        <begin position="97"/>
        <end position="115"/>
    </location>
</feature>
<keyword evidence="1" id="KW-0472">Membrane</keyword>
<feature type="transmembrane region" description="Helical" evidence="1">
    <location>
        <begin position="168"/>
        <end position="186"/>
    </location>
</feature>
<comment type="caution">
    <text evidence="2">The sequence shown here is derived from an EMBL/GenBank/DDBJ whole genome shotgun (WGS) entry which is preliminary data.</text>
</comment>
<accession>A0AAW2ZA94</accession>
<feature type="transmembrane region" description="Helical" evidence="1">
    <location>
        <begin position="73"/>
        <end position="91"/>
    </location>
</feature>
<keyword evidence="1" id="KW-0812">Transmembrane</keyword>
<evidence type="ECO:0000313" key="3">
    <source>
        <dbReference type="Proteomes" id="UP001431209"/>
    </source>
</evidence>
<dbReference type="Proteomes" id="UP001431209">
    <property type="component" value="Unassembled WGS sequence"/>
</dbReference>
<sequence>MSDSELPVRHLGTYTVQNQLASVPHVEITVKEPTAEGRSNSRFRSTTERGEKKKRCCTIDLEFGPYAKSVAQAAMYILVILGAITLGMSSRMANLGPGIYCFCVSIILYVHHFIEGFNKVDKSTDAILHNKGWNKYLCLVLNVIHHHAVSFIATLLLSGYLFTCVQTAMGGGVLVISSVLYLIALINGESIKPITGII</sequence>
<keyword evidence="3" id="KW-1185">Reference proteome</keyword>
<dbReference type="AlphaFoldDB" id="A0AAW2ZA94"/>
<reference evidence="2 3" key="1">
    <citation type="submission" date="2024-03" db="EMBL/GenBank/DDBJ databases">
        <title>The Acrasis kona genome and developmental transcriptomes reveal deep origins of eukaryotic multicellular pathways.</title>
        <authorList>
            <person name="Sheikh S."/>
            <person name="Fu C.-J."/>
            <person name="Brown M.W."/>
            <person name="Baldauf S.L."/>
        </authorList>
    </citation>
    <scope>NUCLEOTIDE SEQUENCE [LARGE SCALE GENOMIC DNA]</scope>
    <source>
        <strain evidence="2 3">ATCC MYA-3509</strain>
    </source>
</reference>
<organism evidence="2 3">
    <name type="scientific">Acrasis kona</name>
    <dbReference type="NCBI Taxonomy" id="1008807"/>
    <lineage>
        <taxon>Eukaryota</taxon>
        <taxon>Discoba</taxon>
        <taxon>Heterolobosea</taxon>
        <taxon>Tetramitia</taxon>
        <taxon>Eutetramitia</taxon>
        <taxon>Acrasidae</taxon>
        <taxon>Acrasis</taxon>
    </lineage>
</organism>
<proteinExistence type="predicted"/>
<protein>
    <submittedName>
        <fullName evidence="2">Cytochrome b-245 light chain</fullName>
    </submittedName>
</protein>